<protein>
    <submittedName>
        <fullName evidence="1">Uncharacterized protein</fullName>
    </submittedName>
</protein>
<dbReference type="STRING" id="1619308.B5808_05050"/>
<proteinExistence type="predicted"/>
<gene>
    <name evidence="1" type="ORF">B5808_05050</name>
</gene>
<sequence length="600" mass="61434">MPRTLTALLLLLAVSLGIVIPAASASAAVVTGHGVGFLSKTDRSWIGSYLSTDGTTGLCLDVSRPSALGSTFTYEETTEYADLSLDDLARVAYIGRVWASTYELVTAAAAQLAIWRITGLDGHDAAYYAQRANEHAAVVLSTSDSFLAQASRAASRSVTATLGIDLASHTVTSQLVVDLVGSGPTVLAPGVHDGVITLQGATFGDGSTTRRAANGVAQAIIPDPGRAIEEVSASVGFTDLPYGATFTVGRSLNGRQDLLQAAPVRAQATAEARASGPSPLPFSPEVVTRTSSGSIAAGETLSDDLVLSANDEGLGRWGVYQDDEGFHPVPVVIESVLYGPLKRRPEPLAEAPADAPVVCRVETAATEGPGTYRSPGCAVAEPGWYTWTAAIDPARTPPEHGGDRLGGWSSSWGEAAETTLVLGAPTISTVASRASLDQPACVHDTLSVSGLPVGAPAFTVTATLIGPDEAAPTPGSVHEEWRQLQSPGAGEVTITGDGEYSTDCVEVSEPGYYHFVISSPGSTVDGASIPAFEDAAVHASESFVLQSPPPSSVPSSPAARLASTGQEAGPGLLAGVVITALGAGAWAALRLSRPSRSARS</sequence>
<accession>A0A1X9LHJ1</accession>
<dbReference type="AlphaFoldDB" id="A0A1X9LHJ1"/>
<keyword evidence="2" id="KW-1185">Reference proteome</keyword>
<evidence type="ECO:0000313" key="1">
    <source>
        <dbReference type="EMBL" id="ARJ04664.1"/>
    </source>
</evidence>
<dbReference type="RefSeq" id="WP_085018802.1">
    <property type="nucleotide sequence ID" value="NZ_BMHD01000002.1"/>
</dbReference>
<dbReference type="Proteomes" id="UP000192775">
    <property type="component" value="Chromosome"/>
</dbReference>
<dbReference type="KEGG" id="cphy:B5808_05050"/>
<dbReference type="EMBL" id="CP020715">
    <property type="protein sequence ID" value="ARJ04664.1"/>
    <property type="molecule type" value="Genomic_DNA"/>
</dbReference>
<organism evidence="1 2">
    <name type="scientific">Cnuibacter physcomitrellae</name>
    <dbReference type="NCBI Taxonomy" id="1619308"/>
    <lineage>
        <taxon>Bacteria</taxon>
        <taxon>Bacillati</taxon>
        <taxon>Actinomycetota</taxon>
        <taxon>Actinomycetes</taxon>
        <taxon>Micrococcales</taxon>
        <taxon>Microbacteriaceae</taxon>
        <taxon>Cnuibacter</taxon>
    </lineage>
</organism>
<name>A0A1X9LHJ1_9MICO</name>
<reference evidence="1 2" key="1">
    <citation type="submission" date="2017-04" db="EMBL/GenBank/DDBJ databases">
        <authorList>
            <person name="Afonso C.L."/>
            <person name="Miller P.J."/>
            <person name="Scott M.A."/>
            <person name="Spackman E."/>
            <person name="Goraichik I."/>
            <person name="Dimitrov K.M."/>
            <person name="Suarez D.L."/>
            <person name="Swayne D.E."/>
        </authorList>
    </citation>
    <scope>NUCLEOTIDE SEQUENCE [LARGE SCALE GENOMIC DNA]</scope>
    <source>
        <strain evidence="2">XA(T)</strain>
    </source>
</reference>
<evidence type="ECO:0000313" key="2">
    <source>
        <dbReference type="Proteomes" id="UP000192775"/>
    </source>
</evidence>